<accession>A0A0D9Y4N1</accession>
<sequence>MAVGGGGSVVSNETGVGNGGKVEREVRRRQLVVTREHPAVRLISDIEAHDLDLLELVISMSRAKLTF</sequence>
<evidence type="ECO:0000256" key="1">
    <source>
        <dbReference type="SAM" id="MobiDB-lite"/>
    </source>
</evidence>
<keyword evidence="3" id="KW-1185">Reference proteome</keyword>
<name>A0A0D9Y4N1_9ORYZ</name>
<protein>
    <submittedName>
        <fullName evidence="2">Uncharacterized protein</fullName>
    </submittedName>
</protein>
<dbReference type="EnsemblPlants" id="OGLUM01G07010.1">
    <property type="protein sequence ID" value="OGLUM01G07010.1"/>
    <property type="gene ID" value="OGLUM01G07010"/>
</dbReference>
<reference evidence="2" key="3">
    <citation type="submission" date="2018-05" db="EMBL/GenBank/DDBJ databases">
        <title>OgluRS3 (Oryza glumaepatula Reference Sequence Version 3).</title>
        <authorList>
            <person name="Zhang J."/>
            <person name="Kudrna D."/>
            <person name="Lee S."/>
            <person name="Talag J."/>
            <person name="Welchert J."/>
            <person name="Wing R.A."/>
        </authorList>
    </citation>
    <scope>NUCLEOTIDE SEQUENCE [LARGE SCALE GENOMIC DNA]</scope>
</reference>
<reference evidence="2" key="1">
    <citation type="submission" date="2013-08" db="EMBL/GenBank/DDBJ databases">
        <title>Oryza genome evolution.</title>
        <authorList>
            <person name="Wing R.A."/>
            <person name="Panaud O."/>
            <person name="Oliveira A.C."/>
        </authorList>
    </citation>
    <scope>NUCLEOTIDE SEQUENCE</scope>
</reference>
<proteinExistence type="predicted"/>
<evidence type="ECO:0000313" key="2">
    <source>
        <dbReference type="EnsemblPlants" id="OGLUM01G07010.1"/>
    </source>
</evidence>
<reference evidence="2" key="2">
    <citation type="submission" date="2015-04" db="UniProtKB">
        <authorList>
            <consortium name="EnsemblPlants"/>
        </authorList>
    </citation>
    <scope>IDENTIFICATION</scope>
</reference>
<evidence type="ECO:0000313" key="3">
    <source>
        <dbReference type="Proteomes" id="UP000026961"/>
    </source>
</evidence>
<dbReference type="HOGENOM" id="CLU_2945838_0_0_1"/>
<dbReference type="Gramene" id="OGLUM01G07010.1">
    <property type="protein sequence ID" value="OGLUM01G07010.1"/>
    <property type="gene ID" value="OGLUM01G07010"/>
</dbReference>
<organism evidence="2">
    <name type="scientific">Oryza glumipatula</name>
    <dbReference type="NCBI Taxonomy" id="40148"/>
    <lineage>
        <taxon>Eukaryota</taxon>
        <taxon>Viridiplantae</taxon>
        <taxon>Streptophyta</taxon>
        <taxon>Embryophyta</taxon>
        <taxon>Tracheophyta</taxon>
        <taxon>Spermatophyta</taxon>
        <taxon>Magnoliopsida</taxon>
        <taxon>Liliopsida</taxon>
        <taxon>Poales</taxon>
        <taxon>Poaceae</taxon>
        <taxon>BOP clade</taxon>
        <taxon>Oryzoideae</taxon>
        <taxon>Oryzeae</taxon>
        <taxon>Oryzinae</taxon>
        <taxon>Oryza</taxon>
    </lineage>
</organism>
<dbReference type="Proteomes" id="UP000026961">
    <property type="component" value="Chromosome 1"/>
</dbReference>
<feature type="region of interest" description="Disordered" evidence="1">
    <location>
        <begin position="1"/>
        <end position="21"/>
    </location>
</feature>
<dbReference type="AlphaFoldDB" id="A0A0D9Y4N1"/>